<evidence type="ECO:0000313" key="2">
    <source>
        <dbReference type="Proteomes" id="UP001500503"/>
    </source>
</evidence>
<dbReference type="EMBL" id="BAABHF010000044">
    <property type="protein sequence ID" value="GAA4509500.1"/>
    <property type="molecule type" value="Genomic_DNA"/>
</dbReference>
<dbReference type="RefSeq" id="WP_345471342.1">
    <property type="nucleotide sequence ID" value="NZ_BAABHF010000044.1"/>
</dbReference>
<dbReference type="PANTHER" id="PTHR30528">
    <property type="entry name" value="CYTOPLASMIC PROTEIN"/>
    <property type="match status" value="1"/>
</dbReference>
<keyword evidence="2" id="KW-1185">Reference proteome</keyword>
<proteinExistence type="predicted"/>
<dbReference type="Proteomes" id="UP001500503">
    <property type="component" value="Unassembled WGS sequence"/>
</dbReference>
<comment type="caution">
    <text evidence="1">The sequence shown here is derived from an EMBL/GenBank/DDBJ whole genome shotgun (WGS) entry which is preliminary data.</text>
</comment>
<gene>
    <name evidence="1" type="ORF">GCM10023191_070730</name>
</gene>
<accession>A0ABP8QSD8</accession>
<sequence length="402" mass="44326">MPPVELTPEQARRIQLRAQGLLGRVASTHRGGGLRGDPGARRALGTLRHLGAVQLDTISVLARSHELVAYARLGAVGRSSVERAYWNGTAAFEYWSHAACVLPIEDWPLYAFRRRDYQRKGRHWHRTPEQACKEVLERLRSDGPLTATGLGGAKKGGEWFDRTDHKIAAEYLLATGEVVCTRRVGWRRVYDLAERAIPAELREQDLSDDECVTTLVARAGRALGVATRADLADYVRVRGEQVDGVIEATGLVPVEVRGWSTAWAHPEALAEVPRGRHRTTLLSPFDSLVWDRKRTQRMFAFDHRLEAYVPKAKRVHGYFTMPVLAGGHLIGRVDPAREGTTLIARKASVEPAAANTPGKAERAVAHLAQALREAAEWVGCDAVRVERIDPPALAAPLTAALN</sequence>
<dbReference type="PANTHER" id="PTHR30528:SF0">
    <property type="entry name" value="CYTOPLASMIC PROTEIN"/>
    <property type="match status" value="1"/>
</dbReference>
<name>A0ABP8QSD8_9ACTN</name>
<dbReference type="Pfam" id="PF06224">
    <property type="entry name" value="AlkZ-like"/>
    <property type="match status" value="1"/>
</dbReference>
<protein>
    <submittedName>
        <fullName evidence="1">Crosslink repair DNA glycosylase YcaQ family protein</fullName>
    </submittedName>
</protein>
<organism evidence="1 2">
    <name type="scientific">Actinoallomurus oryzae</name>
    <dbReference type="NCBI Taxonomy" id="502180"/>
    <lineage>
        <taxon>Bacteria</taxon>
        <taxon>Bacillati</taxon>
        <taxon>Actinomycetota</taxon>
        <taxon>Actinomycetes</taxon>
        <taxon>Streptosporangiales</taxon>
        <taxon>Thermomonosporaceae</taxon>
        <taxon>Actinoallomurus</taxon>
    </lineage>
</organism>
<reference evidence="2" key="1">
    <citation type="journal article" date="2019" name="Int. J. Syst. Evol. Microbiol.">
        <title>The Global Catalogue of Microorganisms (GCM) 10K type strain sequencing project: providing services to taxonomists for standard genome sequencing and annotation.</title>
        <authorList>
            <consortium name="The Broad Institute Genomics Platform"/>
            <consortium name="The Broad Institute Genome Sequencing Center for Infectious Disease"/>
            <person name="Wu L."/>
            <person name="Ma J."/>
        </authorList>
    </citation>
    <scope>NUCLEOTIDE SEQUENCE [LARGE SCALE GENOMIC DNA]</scope>
    <source>
        <strain evidence="2">JCM 17933</strain>
    </source>
</reference>
<evidence type="ECO:0000313" key="1">
    <source>
        <dbReference type="EMBL" id="GAA4509500.1"/>
    </source>
</evidence>
<dbReference type="InterPro" id="IPR009351">
    <property type="entry name" value="AlkZ-like"/>
</dbReference>